<organism evidence="11 12">
    <name type="scientific">Actinomyces massiliensis F0489</name>
    <dbReference type="NCBI Taxonomy" id="1125718"/>
    <lineage>
        <taxon>Bacteria</taxon>
        <taxon>Bacillati</taxon>
        <taxon>Actinomycetota</taxon>
        <taxon>Actinomycetes</taxon>
        <taxon>Actinomycetales</taxon>
        <taxon>Actinomycetaceae</taxon>
        <taxon>Actinomyces</taxon>
    </lineage>
</organism>
<dbReference type="AlphaFoldDB" id="J0MUJ1"/>
<feature type="transmembrane region" description="Helical" evidence="9">
    <location>
        <begin position="88"/>
        <end position="121"/>
    </location>
</feature>
<keyword evidence="4" id="KW-0808">Transferase</keyword>
<protein>
    <recommendedName>
        <fullName evidence="2">histidine kinase</fullName>
        <ecNumber evidence="2">2.7.13.3</ecNumber>
    </recommendedName>
</protein>
<keyword evidence="9" id="KW-0472">Membrane</keyword>
<evidence type="ECO:0000256" key="3">
    <source>
        <dbReference type="ARBA" id="ARBA00022553"/>
    </source>
</evidence>
<evidence type="ECO:0000256" key="7">
    <source>
        <dbReference type="ARBA" id="ARBA00022840"/>
    </source>
</evidence>
<dbReference type="InterPro" id="IPR011712">
    <property type="entry name" value="Sig_transdc_His_kin_sub3_dim/P"/>
</dbReference>
<dbReference type="CDD" id="cd16917">
    <property type="entry name" value="HATPase_UhpB-NarQ-NarX-like"/>
    <property type="match status" value="1"/>
</dbReference>
<evidence type="ECO:0000256" key="9">
    <source>
        <dbReference type="SAM" id="Phobius"/>
    </source>
</evidence>
<sequence>MSGAVGLICDVRLGILLTCEFALMTTGTSALSIISLFVAMGMSWIPLRVIRRAPTVLNRGWLFPCTDLVVTSTLVFALSNAFNGAEDLVLAYVLTSALLVGTVTNAAWAAIWTTGVLTVLVTTRLSHMPLSPAVSLISTLGIGAGVLLGNRLFIQLQEVGRLTAEAAAARAEERALTERLAIARDLHDSLAKSVHGIRMLAETLDDSLRSERHKDAALSRTLFESADEASREARLVLDGLRISGEDDVAGALCEEVARWSARTGIAAACLESEPSQSMPCSPETMWQLQRVLGEALTNIEKHARASAVSLSVGVEEHRLRIEISDDGVGLMDAESTETISPEGHYGLIGMRERAEALGAELSIESQPEPGVGLRTRLLVPLTSLTAPQEVRT</sequence>
<accession>J0MUJ1</accession>
<keyword evidence="9" id="KW-0812">Transmembrane</keyword>
<evidence type="ECO:0000256" key="5">
    <source>
        <dbReference type="ARBA" id="ARBA00022741"/>
    </source>
</evidence>
<dbReference type="GO" id="GO:0016020">
    <property type="term" value="C:membrane"/>
    <property type="evidence" value="ECO:0007669"/>
    <property type="project" value="InterPro"/>
</dbReference>
<dbReference type="SUPFAM" id="SSF55874">
    <property type="entry name" value="ATPase domain of HSP90 chaperone/DNA topoisomerase II/histidine kinase"/>
    <property type="match status" value="1"/>
</dbReference>
<feature type="transmembrane region" description="Helical" evidence="9">
    <location>
        <begin position="133"/>
        <end position="154"/>
    </location>
</feature>
<keyword evidence="7" id="KW-0067">ATP-binding</keyword>
<feature type="transmembrane region" description="Helical" evidence="9">
    <location>
        <begin position="61"/>
        <end position="82"/>
    </location>
</feature>
<evidence type="ECO:0000256" key="1">
    <source>
        <dbReference type="ARBA" id="ARBA00000085"/>
    </source>
</evidence>
<dbReference type="InterPro" id="IPR003594">
    <property type="entry name" value="HATPase_dom"/>
</dbReference>
<evidence type="ECO:0000256" key="4">
    <source>
        <dbReference type="ARBA" id="ARBA00022679"/>
    </source>
</evidence>
<keyword evidence="8" id="KW-0902">Two-component regulatory system</keyword>
<dbReference type="Proteomes" id="UP000002941">
    <property type="component" value="Unassembled WGS sequence"/>
</dbReference>
<feature type="transmembrane region" description="Helical" evidence="9">
    <location>
        <begin position="30"/>
        <end position="49"/>
    </location>
</feature>
<evidence type="ECO:0000256" key="2">
    <source>
        <dbReference type="ARBA" id="ARBA00012438"/>
    </source>
</evidence>
<dbReference type="eggNOG" id="COG4585">
    <property type="taxonomic scope" value="Bacteria"/>
</dbReference>
<keyword evidence="3" id="KW-0597">Phosphoprotein</keyword>
<dbReference type="SMART" id="SM00387">
    <property type="entry name" value="HATPase_c"/>
    <property type="match status" value="1"/>
</dbReference>
<feature type="domain" description="Histidine kinase/HSP90-like ATPase" evidence="10">
    <location>
        <begin position="283"/>
        <end position="383"/>
    </location>
</feature>
<dbReference type="RefSeq" id="WP_008733226.1">
    <property type="nucleotide sequence ID" value="NZ_AKFT01000196.1"/>
</dbReference>
<proteinExistence type="predicted"/>
<evidence type="ECO:0000256" key="6">
    <source>
        <dbReference type="ARBA" id="ARBA00022777"/>
    </source>
</evidence>
<keyword evidence="6" id="KW-0418">Kinase</keyword>
<comment type="caution">
    <text evidence="11">The sequence shown here is derived from an EMBL/GenBank/DDBJ whole genome shotgun (WGS) entry which is preliminary data.</text>
</comment>
<evidence type="ECO:0000259" key="10">
    <source>
        <dbReference type="SMART" id="SM00387"/>
    </source>
</evidence>
<dbReference type="InterPro" id="IPR050482">
    <property type="entry name" value="Sensor_HK_TwoCompSys"/>
</dbReference>
<dbReference type="Gene3D" id="3.30.565.10">
    <property type="entry name" value="Histidine kinase-like ATPase, C-terminal domain"/>
    <property type="match status" value="1"/>
</dbReference>
<comment type="catalytic activity">
    <reaction evidence="1">
        <text>ATP + protein L-histidine = ADP + protein N-phospho-L-histidine.</text>
        <dbReference type="EC" id="2.7.13.3"/>
    </reaction>
</comment>
<keyword evidence="9" id="KW-1133">Transmembrane helix</keyword>
<dbReference type="Pfam" id="PF07730">
    <property type="entry name" value="HisKA_3"/>
    <property type="match status" value="1"/>
</dbReference>
<dbReference type="PANTHER" id="PTHR24421">
    <property type="entry name" value="NITRATE/NITRITE SENSOR PROTEIN NARX-RELATED"/>
    <property type="match status" value="1"/>
</dbReference>
<dbReference type="PANTHER" id="PTHR24421:SF10">
    <property type="entry name" value="NITRATE_NITRITE SENSOR PROTEIN NARQ"/>
    <property type="match status" value="1"/>
</dbReference>
<dbReference type="GO" id="GO:0000155">
    <property type="term" value="F:phosphorelay sensor kinase activity"/>
    <property type="evidence" value="ECO:0007669"/>
    <property type="project" value="InterPro"/>
</dbReference>
<dbReference type="PATRIC" id="fig|1125718.3.peg.2524"/>
<evidence type="ECO:0000313" key="11">
    <source>
        <dbReference type="EMBL" id="EJF37989.1"/>
    </source>
</evidence>
<gene>
    <name evidence="11" type="ORF">HMPREF1318_1603</name>
</gene>
<keyword evidence="5" id="KW-0547">Nucleotide-binding</keyword>
<dbReference type="GO" id="GO:0046983">
    <property type="term" value="F:protein dimerization activity"/>
    <property type="evidence" value="ECO:0007669"/>
    <property type="project" value="InterPro"/>
</dbReference>
<keyword evidence="12" id="KW-1185">Reference proteome</keyword>
<name>J0MUJ1_9ACTO</name>
<dbReference type="EC" id="2.7.13.3" evidence="2"/>
<dbReference type="Pfam" id="PF02518">
    <property type="entry name" value="HATPase_c"/>
    <property type="match status" value="1"/>
</dbReference>
<dbReference type="OrthoDB" id="144293at2"/>
<reference evidence="11 12" key="1">
    <citation type="submission" date="2012-05" db="EMBL/GenBank/DDBJ databases">
        <authorList>
            <person name="Harkins D.M."/>
            <person name="Madupu R."/>
            <person name="Durkin A.S."/>
            <person name="Torralba M."/>
            <person name="Methe B."/>
            <person name="Sutton G.G."/>
            <person name="Nelson K.E."/>
        </authorList>
    </citation>
    <scope>NUCLEOTIDE SEQUENCE [LARGE SCALE GENOMIC DNA]</scope>
    <source>
        <strain evidence="11 12">F0489</strain>
    </source>
</reference>
<dbReference type="Gene3D" id="1.20.5.1930">
    <property type="match status" value="1"/>
</dbReference>
<dbReference type="InterPro" id="IPR036890">
    <property type="entry name" value="HATPase_C_sf"/>
</dbReference>
<dbReference type="EMBL" id="AKFT01000196">
    <property type="protein sequence ID" value="EJF37989.1"/>
    <property type="molecule type" value="Genomic_DNA"/>
</dbReference>
<evidence type="ECO:0000256" key="8">
    <source>
        <dbReference type="ARBA" id="ARBA00023012"/>
    </source>
</evidence>
<dbReference type="GO" id="GO:0005524">
    <property type="term" value="F:ATP binding"/>
    <property type="evidence" value="ECO:0007669"/>
    <property type="project" value="UniProtKB-KW"/>
</dbReference>
<evidence type="ECO:0000313" key="12">
    <source>
        <dbReference type="Proteomes" id="UP000002941"/>
    </source>
</evidence>